<comment type="similarity">
    <text evidence="2 12 13">Belongs to the TonB-dependent receptor family.</text>
</comment>
<name>A0A8B6X436_9BURK</name>
<evidence type="ECO:0000256" key="14">
    <source>
        <dbReference type="SAM" id="MobiDB-lite"/>
    </source>
</evidence>
<evidence type="ECO:0000256" key="2">
    <source>
        <dbReference type="ARBA" id="ARBA00009810"/>
    </source>
</evidence>
<evidence type="ECO:0000256" key="4">
    <source>
        <dbReference type="ARBA" id="ARBA00022452"/>
    </source>
</evidence>
<keyword evidence="5 12" id="KW-0812">Transmembrane</keyword>
<dbReference type="CDD" id="cd01347">
    <property type="entry name" value="ligand_gated_channel"/>
    <property type="match status" value="1"/>
</dbReference>
<comment type="subcellular location">
    <subcellularLocation>
        <location evidence="1 12">Cell outer membrane</location>
        <topology evidence="1 12">Multi-pass membrane protein</topology>
    </subcellularLocation>
</comment>
<keyword evidence="4 12" id="KW-1134">Transmembrane beta strand</keyword>
<dbReference type="GO" id="GO:0009279">
    <property type="term" value="C:cell outer membrane"/>
    <property type="evidence" value="ECO:0007669"/>
    <property type="project" value="UniProtKB-SubCell"/>
</dbReference>
<organism evidence="18 19">
    <name type="scientific">Derxia gummosa DSM 723</name>
    <dbReference type="NCBI Taxonomy" id="1121388"/>
    <lineage>
        <taxon>Bacteria</taxon>
        <taxon>Pseudomonadati</taxon>
        <taxon>Pseudomonadota</taxon>
        <taxon>Betaproteobacteria</taxon>
        <taxon>Burkholderiales</taxon>
        <taxon>Alcaligenaceae</taxon>
        <taxon>Derxia</taxon>
    </lineage>
</organism>
<evidence type="ECO:0000256" key="12">
    <source>
        <dbReference type="PROSITE-ProRule" id="PRU01360"/>
    </source>
</evidence>
<dbReference type="InterPro" id="IPR000531">
    <property type="entry name" value="Beta-barrel_TonB"/>
</dbReference>
<dbReference type="InterPro" id="IPR039426">
    <property type="entry name" value="TonB-dep_rcpt-like"/>
</dbReference>
<feature type="region of interest" description="Disordered" evidence="14">
    <location>
        <begin position="525"/>
        <end position="544"/>
    </location>
</feature>
<dbReference type="PROSITE" id="PS52016">
    <property type="entry name" value="TONB_DEPENDENT_REC_3"/>
    <property type="match status" value="1"/>
</dbReference>
<evidence type="ECO:0000256" key="15">
    <source>
        <dbReference type="SAM" id="SignalP"/>
    </source>
</evidence>
<evidence type="ECO:0000256" key="6">
    <source>
        <dbReference type="ARBA" id="ARBA00022729"/>
    </source>
</evidence>
<evidence type="ECO:0000259" key="16">
    <source>
        <dbReference type="Pfam" id="PF00593"/>
    </source>
</evidence>
<feature type="domain" description="TonB-dependent receptor plug" evidence="17">
    <location>
        <begin position="73"/>
        <end position="187"/>
    </location>
</feature>
<proteinExistence type="inferred from homology"/>
<evidence type="ECO:0000259" key="17">
    <source>
        <dbReference type="Pfam" id="PF07715"/>
    </source>
</evidence>
<feature type="domain" description="TonB-dependent receptor-like beta-barrel" evidence="16">
    <location>
        <begin position="331"/>
        <end position="776"/>
    </location>
</feature>
<reference evidence="19" key="1">
    <citation type="journal article" date="2022" name="Front. Microbiol.">
        <title>The Ton Motor.</title>
        <authorList>
            <person name="Ratliff A.C."/>
            <person name="Buchanan S.K."/>
            <person name="Celia H."/>
        </authorList>
    </citation>
    <scope>NUCLEOTIDE SEQUENCE</scope>
</reference>
<keyword evidence="7" id="KW-0406">Ion transport</keyword>
<evidence type="ECO:0000256" key="1">
    <source>
        <dbReference type="ARBA" id="ARBA00004571"/>
    </source>
</evidence>
<dbReference type="InterPro" id="IPR037066">
    <property type="entry name" value="Plug_dom_sf"/>
</dbReference>
<dbReference type="Gene3D" id="2.170.130.10">
    <property type="entry name" value="TonB-dependent receptor, plug domain"/>
    <property type="match status" value="1"/>
</dbReference>
<feature type="region of interest" description="Disordered" evidence="14">
    <location>
        <begin position="23"/>
        <end position="50"/>
    </location>
</feature>
<evidence type="ECO:0000256" key="8">
    <source>
        <dbReference type="ARBA" id="ARBA00023077"/>
    </source>
</evidence>
<dbReference type="PANTHER" id="PTHR30069:SF53">
    <property type="entry name" value="COLICIN I RECEPTOR-RELATED"/>
    <property type="match status" value="1"/>
</dbReference>
<evidence type="ECO:0000313" key="18">
    <source>
        <dbReference type="Proteomes" id="UP000675920"/>
    </source>
</evidence>
<dbReference type="OrthoDB" id="9760620at2"/>
<feature type="signal peptide" evidence="15">
    <location>
        <begin position="1"/>
        <end position="22"/>
    </location>
</feature>
<dbReference type="InterPro" id="IPR036942">
    <property type="entry name" value="Beta-barrel_TonB_sf"/>
</dbReference>
<evidence type="ECO:0000313" key="19">
    <source>
        <dbReference type="RefSeq" id="WP_028311325.1"/>
    </source>
</evidence>
<reference evidence="19" key="3">
    <citation type="submission" date="2025-08" db="UniProtKB">
        <authorList>
            <consortium name="RefSeq"/>
        </authorList>
    </citation>
    <scope>IDENTIFICATION</scope>
</reference>
<dbReference type="AlphaFoldDB" id="A0A8B6X436"/>
<feature type="chain" id="PRO_5034114348" evidence="15">
    <location>
        <begin position="23"/>
        <end position="800"/>
    </location>
</feature>
<dbReference type="PANTHER" id="PTHR30069">
    <property type="entry name" value="TONB-DEPENDENT OUTER MEMBRANE RECEPTOR"/>
    <property type="match status" value="1"/>
</dbReference>
<dbReference type="Proteomes" id="UP000675920">
    <property type="component" value="Unplaced"/>
</dbReference>
<dbReference type="GO" id="GO:0044718">
    <property type="term" value="P:siderophore transmembrane transport"/>
    <property type="evidence" value="ECO:0007669"/>
    <property type="project" value="TreeGrafter"/>
</dbReference>
<evidence type="ECO:0000256" key="5">
    <source>
        <dbReference type="ARBA" id="ARBA00022692"/>
    </source>
</evidence>
<keyword evidence="9 12" id="KW-0472">Membrane</keyword>
<evidence type="ECO:0000256" key="7">
    <source>
        <dbReference type="ARBA" id="ARBA00023065"/>
    </source>
</evidence>
<dbReference type="Gene3D" id="2.40.170.20">
    <property type="entry name" value="TonB-dependent receptor, beta-barrel domain"/>
    <property type="match status" value="1"/>
</dbReference>
<feature type="compositionally biased region" description="Low complexity" evidence="14">
    <location>
        <begin position="23"/>
        <end position="40"/>
    </location>
</feature>
<keyword evidence="18" id="KW-1185">Reference proteome</keyword>
<dbReference type="Pfam" id="PF00593">
    <property type="entry name" value="TonB_dep_Rec_b-barrel"/>
    <property type="match status" value="1"/>
</dbReference>
<dbReference type="GO" id="GO:0015344">
    <property type="term" value="F:siderophore uptake transmembrane transporter activity"/>
    <property type="evidence" value="ECO:0007669"/>
    <property type="project" value="TreeGrafter"/>
</dbReference>
<dbReference type="Pfam" id="PF07715">
    <property type="entry name" value="Plug"/>
    <property type="match status" value="1"/>
</dbReference>
<sequence>MKPTRIALAVTLACPLASLAQTADPSAPATDRAPATPTGPVAHDSHATAADTPVRHLGIVTVRSARPSSLPTQIPTTTEGVTREDIERSVNATDAEDALKYFPSLLVRKRYIGDYNHAILSSRASGTGNSARSAVYADGILLSNWLGNGVGGLSFPPRWSMVTPEEIERVDVMYGPFSAAYPGNSADAVVDYVTRMPEKFEVHAKVGYVVQPFDLYNAHGTHRAKQASASIGSREGDFAWWINLNRTESEGQPLTFANRLASNGSAGATGTPVTGAVAGRNSAGQSWYLIGAGTQYDTTQDHLKIKLAYDFTPTLRASYLIGVWRNESDGNSTSWLRDASGNAVYSGPISIGNTTFSGNQALGAGDFAATREKLLHLMHGLTLKSHTGGEWDWETAASLYDYQRDDKRQNGAPQPAALNGGAGTLADGSGTGWNTLAAKGSWRPFGQGGEHVLDFGAQQDSYRLRYRTTRLANNWLTEDEGTLASAVRGNTRLQSVWAQDVWRFADDWVFVPGLRAEHWEATEGRTDFSATSGTDRPSRRENHLSPKAALSWQWLPDTLLRASLGRAVRNPTVAELYGATSSTNSQYINDPSLRPERSWTTELSAEQDLGAATARLTFFAENTRDAIYSQSTYDSTANSFITRVTNVKRIETRGIEAALTSRDWLTRGLDVNGSLTFTNSKIRENDGYIATPGDTLGKWQPNIPRWRATALASYRFTEQWSGTVAGRYSGRQYRTLNNADTNGDAYMGVSRYATVDLRAVYRVNRQWTAAVGIDNVNNDKYWNFHPYPQRSYVAELKFDL</sequence>
<evidence type="ECO:0000256" key="9">
    <source>
        <dbReference type="ARBA" id="ARBA00023136"/>
    </source>
</evidence>
<keyword evidence="3 12" id="KW-0813">Transport</keyword>
<reference evidence="19" key="2">
    <citation type="journal article" date="2023" name="Annu. Rev. Microbiol.">
        <title>TonB-Dependent Transport Across the Bacterial Outer Membrane.</title>
        <authorList>
            <person name="Silale A."/>
            <person name="van den Berg B."/>
        </authorList>
    </citation>
    <scope>NUCLEOTIDE SEQUENCE</scope>
</reference>
<evidence type="ECO:0000256" key="11">
    <source>
        <dbReference type="ARBA" id="ARBA00023237"/>
    </source>
</evidence>
<evidence type="ECO:0000256" key="10">
    <source>
        <dbReference type="ARBA" id="ARBA00023170"/>
    </source>
</evidence>
<dbReference type="RefSeq" id="WP_028311325.1">
    <property type="nucleotide sequence ID" value="NZ_AXWS01000008.1"/>
</dbReference>
<keyword evidence="6 15" id="KW-0732">Signal</keyword>
<accession>A0A8B6X436</accession>
<evidence type="ECO:0000256" key="3">
    <source>
        <dbReference type="ARBA" id="ARBA00022448"/>
    </source>
</evidence>
<protein>
    <submittedName>
        <fullName evidence="19">TonB-dependent receptor</fullName>
    </submittedName>
</protein>
<keyword evidence="11 12" id="KW-0998">Cell outer membrane</keyword>
<keyword evidence="8 13" id="KW-0798">TonB box</keyword>
<dbReference type="SUPFAM" id="SSF56935">
    <property type="entry name" value="Porins"/>
    <property type="match status" value="1"/>
</dbReference>
<keyword evidence="10 19" id="KW-0675">Receptor</keyword>
<evidence type="ECO:0000256" key="13">
    <source>
        <dbReference type="RuleBase" id="RU003357"/>
    </source>
</evidence>
<dbReference type="InterPro" id="IPR012910">
    <property type="entry name" value="Plug_dom"/>
</dbReference>